<protein>
    <submittedName>
        <fullName evidence="1">Uncharacterized protein</fullName>
    </submittedName>
</protein>
<dbReference type="PANTHER" id="PTHR34776">
    <property type="entry name" value="F17F16.3 PROTEIN"/>
    <property type="match status" value="1"/>
</dbReference>
<evidence type="ECO:0000313" key="1">
    <source>
        <dbReference type="EMBL" id="EJU06110.1"/>
    </source>
</evidence>
<accession>M5GC86</accession>
<keyword evidence="2" id="KW-1185">Reference proteome</keyword>
<dbReference type="Proteomes" id="UP000030653">
    <property type="component" value="Unassembled WGS sequence"/>
</dbReference>
<dbReference type="OMA" id="IMQEHET"/>
<dbReference type="EMBL" id="JH795855">
    <property type="protein sequence ID" value="EJU06110.1"/>
    <property type="molecule type" value="Genomic_DNA"/>
</dbReference>
<gene>
    <name evidence="1" type="ORF">DACRYDRAFT_44669</name>
</gene>
<name>M5GC86_DACPD</name>
<organism evidence="1 2">
    <name type="scientific">Dacryopinax primogenitus (strain DJM 731)</name>
    <name type="common">Brown rot fungus</name>
    <dbReference type="NCBI Taxonomy" id="1858805"/>
    <lineage>
        <taxon>Eukaryota</taxon>
        <taxon>Fungi</taxon>
        <taxon>Dikarya</taxon>
        <taxon>Basidiomycota</taxon>
        <taxon>Agaricomycotina</taxon>
        <taxon>Dacrymycetes</taxon>
        <taxon>Dacrymycetales</taxon>
        <taxon>Dacrymycetaceae</taxon>
        <taxon>Dacryopinax</taxon>
    </lineage>
</organism>
<dbReference type="AlphaFoldDB" id="M5GC86"/>
<sequence length="210" mass="23231">KHEVFWAAVVGYGDNLRELTDDLGPKEYETKTRGERHIAEARLAGRGNYIIYARTTGPPSKHATYLAYQLSHPQEQGEVQKALDIFPSSSFVLQVKNPTVSAPPQAGLNPRERAQYPEEVIEAEFGGEGDGKGLRFIPANPVKLLDFKGAEILLIADKKDIAEVVGEAAAEQVEESAEEEGKELSEQMVMKELMMDVEKFTAEPLEGMWA</sequence>
<dbReference type="OrthoDB" id="1028014at2759"/>
<proteinExistence type="predicted"/>
<dbReference type="GeneID" id="63689661"/>
<feature type="non-terminal residue" evidence="1">
    <location>
        <position position="1"/>
    </location>
</feature>
<dbReference type="HOGENOM" id="CLU_045837_0_1_1"/>
<dbReference type="RefSeq" id="XP_040633004.1">
    <property type="nucleotide sequence ID" value="XM_040774599.1"/>
</dbReference>
<reference evidence="1 2" key="1">
    <citation type="journal article" date="2012" name="Science">
        <title>The Paleozoic origin of enzymatic lignin decomposition reconstructed from 31 fungal genomes.</title>
        <authorList>
            <person name="Floudas D."/>
            <person name="Binder M."/>
            <person name="Riley R."/>
            <person name="Barry K."/>
            <person name="Blanchette R.A."/>
            <person name="Henrissat B."/>
            <person name="Martinez A.T."/>
            <person name="Otillar R."/>
            <person name="Spatafora J.W."/>
            <person name="Yadav J.S."/>
            <person name="Aerts A."/>
            <person name="Benoit I."/>
            <person name="Boyd A."/>
            <person name="Carlson A."/>
            <person name="Copeland A."/>
            <person name="Coutinho P.M."/>
            <person name="de Vries R.P."/>
            <person name="Ferreira P."/>
            <person name="Findley K."/>
            <person name="Foster B."/>
            <person name="Gaskell J."/>
            <person name="Glotzer D."/>
            <person name="Gorecki P."/>
            <person name="Heitman J."/>
            <person name="Hesse C."/>
            <person name="Hori C."/>
            <person name="Igarashi K."/>
            <person name="Jurgens J.A."/>
            <person name="Kallen N."/>
            <person name="Kersten P."/>
            <person name="Kohler A."/>
            <person name="Kuees U."/>
            <person name="Kumar T.K.A."/>
            <person name="Kuo A."/>
            <person name="LaButti K."/>
            <person name="Larrondo L.F."/>
            <person name="Lindquist E."/>
            <person name="Ling A."/>
            <person name="Lombard V."/>
            <person name="Lucas S."/>
            <person name="Lundell T."/>
            <person name="Martin R."/>
            <person name="McLaughlin D.J."/>
            <person name="Morgenstern I."/>
            <person name="Morin E."/>
            <person name="Murat C."/>
            <person name="Nagy L.G."/>
            <person name="Nolan M."/>
            <person name="Ohm R.A."/>
            <person name="Patyshakuliyeva A."/>
            <person name="Rokas A."/>
            <person name="Ruiz-Duenas F.J."/>
            <person name="Sabat G."/>
            <person name="Salamov A."/>
            <person name="Samejima M."/>
            <person name="Schmutz J."/>
            <person name="Slot J.C."/>
            <person name="St John F."/>
            <person name="Stenlid J."/>
            <person name="Sun H."/>
            <person name="Sun S."/>
            <person name="Syed K."/>
            <person name="Tsang A."/>
            <person name="Wiebenga A."/>
            <person name="Young D."/>
            <person name="Pisabarro A."/>
            <person name="Eastwood D.C."/>
            <person name="Martin F."/>
            <person name="Cullen D."/>
            <person name="Grigoriev I.V."/>
            <person name="Hibbett D.S."/>
        </authorList>
    </citation>
    <scope>NUCLEOTIDE SEQUENCE [LARGE SCALE GENOMIC DNA]</scope>
    <source>
        <strain evidence="1 2">DJM-731 SS1</strain>
    </source>
</reference>
<dbReference type="PANTHER" id="PTHR34776:SF1">
    <property type="entry name" value="F17F16.3 PROTEIN"/>
    <property type="match status" value="1"/>
</dbReference>
<dbReference type="STRING" id="1858805.M5GC86"/>
<evidence type="ECO:0000313" key="2">
    <source>
        <dbReference type="Proteomes" id="UP000030653"/>
    </source>
</evidence>